<name>A0A2V3TZG0_9HYPH</name>
<dbReference type="InterPro" id="IPR013974">
    <property type="entry name" value="SAF"/>
</dbReference>
<dbReference type="PANTHER" id="PTHR30536:SF5">
    <property type="entry name" value="ALTRONATE DEHYDRATASE"/>
    <property type="match status" value="1"/>
</dbReference>
<dbReference type="SMART" id="SM00858">
    <property type="entry name" value="SAF"/>
    <property type="match status" value="1"/>
</dbReference>
<dbReference type="InterPro" id="IPR044144">
    <property type="entry name" value="SAF_UxaA/GarD"/>
</dbReference>
<protein>
    <submittedName>
        <fullName evidence="3">Altronate dehydratase small subunit</fullName>
    </submittedName>
</protein>
<evidence type="ECO:0000313" key="4">
    <source>
        <dbReference type="Proteomes" id="UP000248021"/>
    </source>
</evidence>
<reference evidence="3 4" key="1">
    <citation type="submission" date="2018-05" db="EMBL/GenBank/DDBJ databases">
        <title>Genomic Encyclopedia of Type Strains, Phase IV (KMG-IV): sequencing the most valuable type-strain genomes for metagenomic binning, comparative biology and taxonomic classification.</title>
        <authorList>
            <person name="Goeker M."/>
        </authorList>
    </citation>
    <scope>NUCLEOTIDE SEQUENCE [LARGE SCALE GENOMIC DNA]</scope>
    <source>
        <strain evidence="3 4">DSM 6462</strain>
    </source>
</reference>
<dbReference type="AlphaFoldDB" id="A0A2V3TZG0"/>
<organism evidence="3 4">
    <name type="scientific">Chelatococcus asaccharovorans</name>
    <dbReference type="NCBI Taxonomy" id="28210"/>
    <lineage>
        <taxon>Bacteria</taxon>
        <taxon>Pseudomonadati</taxon>
        <taxon>Pseudomonadota</taxon>
        <taxon>Alphaproteobacteria</taxon>
        <taxon>Hyphomicrobiales</taxon>
        <taxon>Chelatococcaceae</taxon>
        <taxon>Chelatococcus</taxon>
    </lineage>
</organism>
<dbReference type="OrthoDB" id="9804574at2"/>
<dbReference type="PANTHER" id="PTHR30536">
    <property type="entry name" value="ALTRONATE/GALACTARATE DEHYDRATASE"/>
    <property type="match status" value="1"/>
</dbReference>
<gene>
    <name evidence="3" type="ORF">C7450_11031</name>
</gene>
<dbReference type="CDD" id="cd11613">
    <property type="entry name" value="SAF_AH_GD"/>
    <property type="match status" value="1"/>
</dbReference>
<accession>A0A2V3TZG0</accession>
<dbReference type="InterPro" id="IPR052172">
    <property type="entry name" value="UxaA_altronate/galactarate_dh"/>
</dbReference>
<sequence>MAESENTPGATGWNAMAIHPHDSVAVALRDIEGEARVRVGDAIQVVRLAAPIPMGHKLALSRHETGGDVRKYGQRIGVATAVIEPGHHVHVHNMASCRGRSGA</sequence>
<keyword evidence="4" id="KW-1185">Reference proteome</keyword>
<evidence type="ECO:0000256" key="1">
    <source>
        <dbReference type="ARBA" id="ARBA00023239"/>
    </source>
</evidence>
<dbReference type="Gene3D" id="2.30.130.110">
    <property type="match status" value="1"/>
</dbReference>
<dbReference type="GO" id="GO:0019698">
    <property type="term" value="P:D-galacturonate catabolic process"/>
    <property type="evidence" value="ECO:0007669"/>
    <property type="project" value="TreeGrafter"/>
</dbReference>
<feature type="domain" description="SAF" evidence="2">
    <location>
        <begin position="22"/>
        <end position="95"/>
    </location>
</feature>
<evidence type="ECO:0000313" key="3">
    <source>
        <dbReference type="EMBL" id="PXW55094.1"/>
    </source>
</evidence>
<comment type="caution">
    <text evidence="3">The sequence shown here is derived from an EMBL/GenBank/DDBJ whole genome shotgun (WGS) entry which is preliminary data.</text>
</comment>
<dbReference type="GO" id="GO:0016829">
    <property type="term" value="F:lyase activity"/>
    <property type="evidence" value="ECO:0007669"/>
    <property type="project" value="UniProtKB-KW"/>
</dbReference>
<evidence type="ECO:0000259" key="2">
    <source>
        <dbReference type="SMART" id="SM00858"/>
    </source>
</evidence>
<dbReference type="RefSeq" id="WP_110376700.1">
    <property type="nucleotide sequence ID" value="NZ_JAHBRY010000003.1"/>
</dbReference>
<proteinExistence type="predicted"/>
<dbReference type="EMBL" id="QJJK01000010">
    <property type="protein sequence ID" value="PXW55094.1"/>
    <property type="molecule type" value="Genomic_DNA"/>
</dbReference>
<keyword evidence="1" id="KW-0456">Lyase</keyword>
<dbReference type="Proteomes" id="UP000248021">
    <property type="component" value="Unassembled WGS sequence"/>
</dbReference>